<dbReference type="Pfam" id="PF07043">
    <property type="entry name" value="DUF1328"/>
    <property type="match status" value="1"/>
</dbReference>
<evidence type="ECO:0000256" key="4">
    <source>
        <dbReference type="ARBA" id="ARBA00023136"/>
    </source>
</evidence>
<reference evidence="7" key="1">
    <citation type="journal article" date="2019" name="Int. J. Syst. Evol. Microbiol.">
        <title>The Global Catalogue of Microorganisms (GCM) 10K type strain sequencing project: providing services to taxonomists for standard genome sequencing and annotation.</title>
        <authorList>
            <consortium name="The Broad Institute Genomics Platform"/>
            <consortium name="The Broad Institute Genome Sequencing Center for Infectious Disease"/>
            <person name="Wu L."/>
            <person name="Ma J."/>
        </authorList>
    </citation>
    <scope>NUCLEOTIDE SEQUENCE [LARGE SCALE GENOMIC DNA]</scope>
    <source>
        <strain evidence="7">KCTC 52487</strain>
    </source>
</reference>
<name>A0ABV6ZT67_9PROT</name>
<organism evidence="6 7">
    <name type="scientific">Hyphobacterium vulgare</name>
    <dbReference type="NCBI Taxonomy" id="1736751"/>
    <lineage>
        <taxon>Bacteria</taxon>
        <taxon>Pseudomonadati</taxon>
        <taxon>Pseudomonadota</taxon>
        <taxon>Alphaproteobacteria</taxon>
        <taxon>Maricaulales</taxon>
        <taxon>Maricaulaceae</taxon>
        <taxon>Hyphobacterium</taxon>
    </lineage>
</organism>
<evidence type="ECO:0000256" key="3">
    <source>
        <dbReference type="ARBA" id="ARBA00022989"/>
    </source>
</evidence>
<evidence type="ECO:0000256" key="2">
    <source>
        <dbReference type="ARBA" id="ARBA00022692"/>
    </source>
</evidence>
<dbReference type="InterPro" id="IPR009760">
    <property type="entry name" value="DUF1328"/>
</dbReference>
<keyword evidence="2 5" id="KW-0812">Transmembrane</keyword>
<evidence type="ECO:0000256" key="1">
    <source>
        <dbReference type="ARBA" id="ARBA00022475"/>
    </source>
</evidence>
<keyword evidence="3 5" id="KW-1133">Transmembrane helix</keyword>
<keyword evidence="4 5" id="KW-0472">Membrane</keyword>
<evidence type="ECO:0000256" key="5">
    <source>
        <dbReference type="HAMAP-Rule" id="MF_01361"/>
    </source>
</evidence>
<dbReference type="RefSeq" id="WP_343163675.1">
    <property type="nucleotide sequence ID" value="NZ_JBHRSV010000001.1"/>
</dbReference>
<evidence type="ECO:0000313" key="7">
    <source>
        <dbReference type="Proteomes" id="UP001595379"/>
    </source>
</evidence>
<sequence length="57" mass="6097">MLELMLLFIIIALIAGYFGFFALSGTAAMVAQILFFVAIALIILRGVGDAIRGRPPV</sequence>
<comment type="caution">
    <text evidence="5">Lacks conserved residue(s) required for the propagation of feature annotation.</text>
</comment>
<feature type="transmembrane region" description="Helical" evidence="5">
    <location>
        <begin position="5"/>
        <end position="23"/>
    </location>
</feature>
<gene>
    <name evidence="6" type="ORF">ACFOOR_00670</name>
</gene>
<keyword evidence="1 5" id="KW-1003">Cell membrane</keyword>
<proteinExistence type="inferred from homology"/>
<dbReference type="HAMAP" id="MF_01361">
    <property type="entry name" value="UPF0391"/>
    <property type="match status" value="1"/>
</dbReference>
<protein>
    <recommendedName>
        <fullName evidence="5">UPF0391 membrane protein ACFOOR_00670</fullName>
    </recommendedName>
</protein>
<dbReference type="Proteomes" id="UP001595379">
    <property type="component" value="Unassembled WGS sequence"/>
</dbReference>
<comment type="similarity">
    <text evidence="5">Belongs to the UPF0391 family.</text>
</comment>
<dbReference type="EMBL" id="JBHRSV010000001">
    <property type="protein sequence ID" value="MFC2924612.1"/>
    <property type="molecule type" value="Genomic_DNA"/>
</dbReference>
<feature type="transmembrane region" description="Helical" evidence="5">
    <location>
        <begin position="29"/>
        <end position="47"/>
    </location>
</feature>
<accession>A0ABV6ZT67</accession>
<evidence type="ECO:0000313" key="6">
    <source>
        <dbReference type="EMBL" id="MFC2924612.1"/>
    </source>
</evidence>
<comment type="caution">
    <text evidence="6">The sequence shown here is derived from an EMBL/GenBank/DDBJ whole genome shotgun (WGS) entry which is preliminary data.</text>
</comment>
<keyword evidence="7" id="KW-1185">Reference proteome</keyword>